<feature type="transmembrane region" description="Helical" evidence="1">
    <location>
        <begin position="63"/>
        <end position="85"/>
    </location>
</feature>
<evidence type="ECO:0000313" key="3">
    <source>
        <dbReference type="Proteomes" id="UP000264120"/>
    </source>
</evidence>
<geneLocation type="plasmid" evidence="2 3">
    <name>unnamed1</name>
</geneLocation>
<proteinExistence type="predicted"/>
<accession>A0A347WFW7</accession>
<evidence type="ECO:0000313" key="2">
    <source>
        <dbReference type="EMBL" id="AXY23760.1"/>
    </source>
</evidence>
<evidence type="ECO:0000256" key="1">
    <source>
        <dbReference type="SAM" id="Phobius"/>
    </source>
</evidence>
<dbReference type="KEGG" id="ksc:CD178_03016"/>
<sequence>MQPVMLDSRNAPNAQPRRKVTDLLLPVLLAVGSLVVILGIHLSPPDQGPLALVFPPWWDGQHARQAAGSVGRVIGTGAVASIVIIEPRGNMARGDAIKSGAILVLNPQAMTGCHASRQMEM</sequence>
<organism evidence="2 3">
    <name type="scientific">Komagataeibacter saccharivorans</name>
    <dbReference type="NCBI Taxonomy" id="265959"/>
    <lineage>
        <taxon>Bacteria</taxon>
        <taxon>Pseudomonadati</taxon>
        <taxon>Pseudomonadota</taxon>
        <taxon>Alphaproteobacteria</taxon>
        <taxon>Acetobacterales</taxon>
        <taxon>Acetobacteraceae</taxon>
        <taxon>Komagataeibacter</taxon>
    </lineage>
</organism>
<dbReference type="AlphaFoldDB" id="A0A347WFW7"/>
<gene>
    <name evidence="2" type="ORF">CD178_03016</name>
</gene>
<dbReference type="Proteomes" id="UP000264120">
    <property type="component" value="Plasmid unnamed1"/>
</dbReference>
<keyword evidence="1" id="KW-0812">Transmembrane</keyword>
<keyword evidence="3" id="KW-1185">Reference proteome</keyword>
<name>A0A347WFW7_9PROT</name>
<dbReference type="EMBL" id="CP023037">
    <property type="protein sequence ID" value="AXY23760.1"/>
    <property type="molecule type" value="Genomic_DNA"/>
</dbReference>
<protein>
    <submittedName>
        <fullName evidence="2">Uncharacterized protein</fullName>
    </submittedName>
</protein>
<keyword evidence="2" id="KW-0614">Plasmid</keyword>
<keyword evidence="1" id="KW-1133">Transmembrane helix</keyword>
<reference evidence="2 3" key="1">
    <citation type="submission" date="2017-08" db="EMBL/GenBank/DDBJ databases">
        <title>Complete genome sequence of Gluconacetobacter saccharivorans CV1 isolated from Fermented Vinegar.</title>
        <authorList>
            <person name="Kim S.-Y."/>
        </authorList>
    </citation>
    <scope>NUCLEOTIDE SEQUENCE [LARGE SCALE GENOMIC DNA]</scope>
    <source>
        <strain evidence="2 3">CV1</strain>
        <plasmid evidence="2 3">unnamed1</plasmid>
    </source>
</reference>
<keyword evidence="1" id="KW-0472">Membrane</keyword>
<feature type="transmembrane region" description="Helical" evidence="1">
    <location>
        <begin position="23"/>
        <end position="43"/>
    </location>
</feature>